<organism evidence="4 5">
    <name type="scientific">Cymbomonas tetramitiformis</name>
    <dbReference type="NCBI Taxonomy" id="36881"/>
    <lineage>
        <taxon>Eukaryota</taxon>
        <taxon>Viridiplantae</taxon>
        <taxon>Chlorophyta</taxon>
        <taxon>Pyramimonadophyceae</taxon>
        <taxon>Pyramimonadales</taxon>
        <taxon>Pyramimonadaceae</taxon>
        <taxon>Cymbomonas</taxon>
    </lineage>
</organism>
<protein>
    <recommendedName>
        <fullName evidence="3">GATA-type domain-containing protein</fullName>
    </recommendedName>
</protein>
<evidence type="ECO:0000313" key="4">
    <source>
        <dbReference type="EMBL" id="KAK3272883.1"/>
    </source>
</evidence>
<dbReference type="InterPro" id="IPR000679">
    <property type="entry name" value="Znf_GATA"/>
</dbReference>
<sequence length="558" mass="60244">MTVPELAIPSAPETSTDEPGFTPVPGRVCACCGTTTTPLWRNGPLGPKTLCNACGVRDGRRASKGWAVQRTRGNNKSTGASRSSTAGAAVPKAPTSAASTPKAASFKASAPYSASASKDAKDDAAGITTRFRRESTRVTDSKETTAPKTSGFGAGMKRSRSGRNLAGSAAVPERNLSNSELEEEELTDDLMGYSGEALDWDRIVRASLLGPYSDMEGAKAEAVLDKSRDVWVSVARGGSRGTGAHLCVLRGDDAAELESDSGTDGDEVLRSVRPVQLQLTTIYRRISRTLRWWPDETAEWGLEFNTREQYVAFKVLLLECCEVNQKLAALEVHIPACLELEQEDDLGAGPTFSQPEQYIRAQRGHLLCARWLPGAAAPLYDLDDDDRRWLQQGNVALTELQMERLVDTFEQAAAESEDGKASAEEVAELLLTLRGKASTQGGGLPSILAIGAMYAYWLQRRERHGAPLLSRYAQKSATIPEACHSPDGKETHRQQAFVCGEEAEKARRTVISPRKLTPPSQRPQDAEAKPEIARSISAPSMKKGATGYLELWDAGGHV</sequence>
<dbReference type="CDD" id="cd00202">
    <property type="entry name" value="ZnF_GATA"/>
    <property type="match status" value="1"/>
</dbReference>
<comment type="caution">
    <text evidence="4">The sequence shown here is derived from an EMBL/GenBank/DDBJ whole genome shotgun (WGS) entry which is preliminary data.</text>
</comment>
<keyword evidence="1" id="KW-0863">Zinc-finger</keyword>
<keyword evidence="5" id="KW-1185">Reference proteome</keyword>
<feature type="region of interest" description="Disordered" evidence="2">
    <location>
        <begin position="1"/>
        <end position="20"/>
    </location>
</feature>
<reference evidence="4 5" key="1">
    <citation type="journal article" date="2015" name="Genome Biol. Evol.">
        <title>Comparative Genomics of a Bacterivorous Green Alga Reveals Evolutionary Causalities and Consequences of Phago-Mixotrophic Mode of Nutrition.</title>
        <authorList>
            <person name="Burns J.A."/>
            <person name="Paasch A."/>
            <person name="Narechania A."/>
            <person name="Kim E."/>
        </authorList>
    </citation>
    <scope>NUCLEOTIDE SEQUENCE [LARGE SCALE GENOMIC DNA]</scope>
    <source>
        <strain evidence="4 5">PLY_AMNH</strain>
    </source>
</reference>
<keyword evidence="1" id="KW-0862">Zinc</keyword>
<keyword evidence="1" id="KW-0479">Metal-binding</keyword>
<dbReference type="GO" id="GO:0043565">
    <property type="term" value="F:sequence-specific DNA binding"/>
    <property type="evidence" value="ECO:0007669"/>
    <property type="project" value="InterPro"/>
</dbReference>
<dbReference type="EMBL" id="LGRX02008743">
    <property type="protein sequence ID" value="KAK3272883.1"/>
    <property type="molecule type" value="Genomic_DNA"/>
</dbReference>
<dbReference type="AlphaFoldDB" id="A0AAE0L5J1"/>
<dbReference type="GO" id="GO:0035267">
    <property type="term" value="C:NuA4 histone acetyltransferase complex"/>
    <property type="evidence" value="ECO:0007669"/>
    <property type="project" value="InterPro"/>
</dbReference>
<feature type="compositionally biased region" description="Basic and acidic residues" evidence="2">
    <location>
        <begin position="131"/>
        <end position="145"/>
    </location>
</feature>
<feature type="region of interest" description="Disordered" evidence="2">
    <location>
        <begin position="62"/>
        <end position="183"/>
    </location>
</feature>
<gene>
    <name evidence="4" type="ORF">CYMTET_18842</name>
</gene>
<dbReference type="SMART" id="SM00401">
    <property type="entry name" value="ZnF_GATA"/>
    <property type="match status" value="1"/>
</dbReference>
<dbReference type="PANTHER" id="PTHR14898">
    <property type="entry name" value="ENHANCER OF POLYCOMB"/>
    <property type="match status" value="1"/>
</dbReference>
<evidence type="ECO:0000313" key="5">
    <source>
        <dbReference type="Proteomes" id="UP001190700"/>
    </source>
</evidence>
<evidence type="ECO:0000256" key="1">
    <source>
        <dbReference type="PROSITE-ProRule" id="PRU00094"/>
    </source>
</evidence>
<dbReference type="GO" id="GO:0006357">
    <property type="term" value="P:regulation of transcription by RNA polymerase II"/>
    <property type="evidence" value="ECO:0007669"/>
    <property type="project" value="InterPro"/>
</dbReference>
<dbReference type="InterPro" id="IPR013088">
    <property type="entry name" value="Znf_NHR/GATA"/>
</dbReference>
<dbReference type="PROSITE" id="PS50114">
    <property type="entry name" value="GATA_ZN_FINGER_2"/>
    <property type="match status" value="1"/>
</dbReference>
<dbReference type="Pfam" id="PF00320">
    <property type="entry name" value="GATA"/>
    <property type="match status" value="1"/>
</dbReference>
<dbReference type="Proteomes" id="UP001190700">
    <property type="component" value="Unassembled WGS sequence"/>
</dbReference>
<dbReference type="Gene3D" id="3.30.50.10">
    <property type="entry name" value="Erythroid Transcription Factor GATA-1, subunit A"/>
    <property type="match status" value="1"/>
</dbReference>
<dbReference type="GO" id="GO:0008270">
    <property type="term" value="F:zinc ion binding"/>
    <property type="evidence" value="ECO:0007669"/>
    <property type="project" value="UniProtKB-KW"/>
</dbReference>
<proteinExistence type="predicted"/>
<feature type="region of interest" description="Disordered" evidence="2">
    <location>
        <begin position="511"/>
        <end position="539"/>
    </location>
</feature>
<accession>A0AAE0L5J1</accession>
<feature type="domain" description="GATA-type" evidence="3">
    <location>
        <begin position="23"/>
        <end position="56"/>
    </location>
</feature>
<evidence type="ECO:0000259" key="3">
    <source>
        <dbReference type="PROSITE" id="PS50114"/>
    </source>
</evidence>
<feature type="compositionally biased region" description="Low complexity" evidence="2">
    <location>
        <begin position="77"/>
        <end position="117"/>
    </location>
</feature>
<dbReference type="SUPFAM" id="SSF57716">
    <property type="entry name" value="Glucocorticoid receptor-like (DNA-binding domain)"/>
    <property type="match status" value="1"/>
</dbReference>
<name>A0AAE0L5J1_9CHLO</name>
<evidence type="ECO:0000256" key="2">
    <source>
        <dbReference type="SAM" id="MobiDB-lite"/>
    </source>
</evidence>
<dbReference type="InterPro" id="IPR024943">
    <property type="entry name" value="Enhancer_polycomb"/>
</dbReference>